<dbReference type="STRING" id="573501.SAMN04487999_3302"/>
<gene>
    <name evidence="1" type="ORF">DSM01_3095</name>
    <name evidence="2" type="ORF">SAMN04487999_3302</name>
</gene>
<evidence type="ECO:0000313" key="1">
    <source>
        <dbReference type="EMBL" id="RXG27285.1"/>
    </source>
</evidence>
<organism evidence="2 3">
    <name type="scientific">Leeuwenhoekiella palythoae</name>
    <dbReference type="NCBI Taxonomy" id="573501"/>
    <lineage>
        <taxon>Bacteria</taxon>
        <taxon>Pseudomonadati</taxon>
        <taxon>Bacteroidota</taxon>
        <taxon>Flavobacteriia</taxon>
        <taxon>Flavobacteriales</taxon>
        <taxon>Flavobacteriaceae</taxon>
        <taxon>Leeuwenhoekiella</taxon>
    </lineage>
</organism>
<dbReference type="Pfam" id="PF06037">
    <property type="entry name" value="DUF922"/>
    <property type="match status" value="1"/>
</dbReference>
<keyword evidence="4" id="KW-1185">Reference proteome</keyword>
<evidence type="ECO:0000313" key="4">
    <source>
        <dbReference type="Proteomes" id="UP000290037"/>
    </source>
</evidence>
<reference evidence="1 4" key="3">
    <citation type="submission" date="2018-07" db="EMBL/GenBank/DDBJ databases">
        <title>Leeuwenhoekiella genomics.</title>
        <authorList>
            <person name="Tahon G."/>
            <person name="Willems A."/>
        </authorList>
    </citation>
    <scope>NUCLEOTIDE SEQUENCE [LARGE SCALE GENOMIC DNA]</scope>
    <source>
        <strain evidence="1 4">LMG 24856</strain>
    </source>
</reference>
<evidence type="ECO:0008006" key="5">
    <source>
        <dbReference type="Google" id="ProtNLM"/>
    </source>
</evidence>
<dbReference type="EMBL" id="QOVN01000008">
    <property type="protein sequence ID" value="RXG27285.1"/>
    <property type="molecule type" value="Genomic_DNA"/>
</dbReference>
<dbReference type="Proteomes" id="UP000290037">
    <property type="component" value="Unassembled WGS sequence"/>
</dbReference>
<accession>A0A1M5ZNJ9</accession>
<dbReference type="AlphaFoldDB" id="A0A1M5ZNJ9"/>
<evidence type="ECO:0000313" key="3">
    <source>
        <dbReference type="Proteomes" id="UP000184240"/>
    </source>
</evidence>
<reference evidence="2" key="2">
    <citation type="submission" date="2016-11" db="EMBL/GenBank/DDBJ databases">
        <authorList>
            <person name="Jaros S."/>
            <person name="Januszkiewicz K."/>
            <person name="Wedrychowicz H."/>
        </authorList>
    </citation>
    <scope>NUCLEOTIDE SEQUENCE [LARGE SCALE GENOMIC DNA]</scope>
    <source>
        <strain evidence="2">DSM 19859</strain>
    </source>
</reference>
<proteinExistence type="predicted"/>
<name>A0A1M5ZNJ9_9FLAO</name>
<dbReference type="InterPro" id="IPR010321">
    <property type="entry name" value="DUF922"/>
</dbReference>
<dbReference type="EMBL" id="FQXT01000007">
    <property type="protein sequence ID" value="SHI25867.1"/>
    <property type="molecule type" value="Genomic_DNA"/>
</dbReference>
<protein>
    <recommendedName>
        <fullName evidence="5">DUF922 domain-containing protein</fullName>
    </recommendedName>
</protein>
<sequence>MDGGISFIKACGLLIIALCFVQCSPKLRSSIQNPQPSLGDEAEVIVLPLDDNQELNGIEVGVLRASDNGLSKDCTYPEMIALLQETARNNGANLIKLIKNKEPDMWSTCSRISAVAYRVNNPQKYQLEINWSANRKLSWEDFKGKVRKESPYDAESYCSIHYQTGLVTLFSKAEIIVTNTFDCTRSWVRAEKKTDAILNHEQRHFDLCEIYTRNLRAEFAKHKFYANSQNKLDSLFSEFEKQYNEAQRRYDEETAHGTKEIEQMGWDSYIDLKLGL</sequence>
<dbReference type="Proteomes" id="UP000184240">
    <property type="component" value="Unassembled WGS sequence"/>
</dbReference>
<reference evidence="3" key="1">
    <citation type="submission" date="2016-11" db="EMBL/GenBank/DDBJ databases">
        <authorList>
            <person name="Varghese N."/>
            <person name="Submissions S."/>
        </authorList>
    </citation>
    <scope>NUCLEOTIDE SEQUENCE [LARGE SCALE GENOMIC DNA]</scope>
    <source>
        <strain evidence="3">DSM 19859</strain>
    </source>
</reference>
<evidence type="ECO:0000313" key="2">
    <source>
        <dbReference type="EMBL" id="SHI25867.1"/>
    </source>
</evidence>